<dbReference type="RefSeq" id="WP_144088183.1">
    <property type="nucleotide sequence ID" value="NZ_VMHE01000005.1"/>
</dbReference>
<protein>
    <submittedName>
        <fullName evidence="2">Uncharacterized protein</fullName>
    </submittedName>
</protein>
<keyword evidence="1" id="KW-0472">Membrane</keyword>
<evidence type="ECO:0000313" key="3">
    <source>
        <dbReference type="Proteomes" id="UP000316425"/>
    </source>
</evidence>
<evidence type="ECO:0000256" key="1">
    <source>
        <dbReference type="SAM" id="Phobius"/>
    </source>
</evidence>
<organism evidence="2 3">
    <name type="scientific">Allobacillus salarius</name>
    <dbReference type="NCBI Taxonomy" id="1955272"/>
    <lineage>
        <taxon>Bacteria</taxon>
        <taxon>Bacillati</taxon>
        <taxon>Bacillota</taxon>
        <taxon>Bacilli</taxon>
        <taxon>Bacillales</taxon>
        <taxon>Bacillaceae</taxon>
        <taxon>Allobacillus</taxon>
    </lineage>
</organism>
<dbReference type="OrthoDB" id="2971140at2"/>
<dbReference type="EMBL" id="VMHE01000005">
    <property type="protein sequence ID" value="TSJ66184.1"/>
    <property type="molecule type" value="Genomic_DNA"/>
</dbReference>
<accession>A0A556PP69</accession>
<sequence length="177" mass="19708">MAVEINLLRKKEPKNQGSFLVGALLTITTVLAVAICFLLAWQQGNEMSLINSRLQQQEQLNQALIEQVEGPLNDSELQQRKGYVEQVRPLYPKVSSALQQVSNQLPSSATIEQLTYNENIVEVSVNVSTSHQATQYLNQLRELQGVDDVLLHSILAIPEDNQYSAVYTLQIEAGESS</sequence>
<feature type="transmembrane region" description="Helical" evidence="1">
    <location>
        <begin position="19"/>
        <end position="41"/>
    </location>
</feature>
<reference evidence="2 3" key="1">
    <citation type="submission" date="2019-07" db="EMBL/GenBank/DDBJ databases">
        <title>Allobacillus sp. nov. SKP isolated from shrimp paste of Euphausiacea.</title>
        <authorList>
            <person name="Kanchanasin P."/>
            <person name="Tanasupawat S."/>
            <person name="Shi W."/>
            <person name="Wu L."/>
            <person name="Ma J."/>
        </authorList>
    </citation>
    <scope>NUCLEOTIDE SEQUENCE [LARGE SCALE GENOMIC DNA]</scope>
    <source>
        <strain evidence="2 3">SKP4-8</strain>
    </source>
</reference>
<dbReference type="Proteomes" id="UP000316425">
    <property type="component" value="Unassembled WGS sequence"/>
</dbReference>
<comment type="caution">
    <text evidence="2">The sequence shown here is derived from an EMBL/GenBank/DDBJ whole genome shotgun (WGS) entry which is preliminary data.</text>
</comment>
<gene>
    <name evidence="2" type="ORF">FPQ13_04745</name>
</gene>
<keyword evidence="1" id="KW-0812">Transmembrane</keyword>
<name>A0A556PP69_9BACI</name>
<keyword evidence="1" id="KW-1133">Transmembrane helix</keyword>
<keyword evidence="3" id="KW-1185">Reference proteome</keyword>
<proteinExistence type="predicted"/>
<evidence type="ECO:0000313" key="2">
    <source>
        <dbReference type="EMBL" id="TSJ66184.1"/>
    </source>
</evidence>
<dbReference type="AlphaFoldDB" id="A0A556PP69"/>